<dbReference type="OrthoDB" id="7876148at2"/>
<evidence type="ECO:0000313" key="2">
    <source>
        <dbReference type="Proteomes" id="UP000248012"/>
    </source>
</evidence>
<reference evidence="1 2" key="1">
    <citation type="submission" date="2018-05" db="EMBL/GenBank/DDBJ databases">
        <title>Oceanovita maritima gen. nov., sp. nov., a marine bacterium in the family Rhodobacteraceae isolated from surface seawater of Lundu port Xiamen, China.</title>
        <authorList>
            <person name="Hetharua B.H."/>
            <person name="Min D."/>
            <person name="Liao H."/>
            <person name="Tian Y."/>
        </authorList>
    </citation>
    <scope>NUCLEOTIDE SEQUENCE [LARGE SCALE GENOMIC DNA]</scope>
    <source>
        <strain evidence="1 2">FSX-11</strain>
    </source>
</reference>
<dbReference type="Proteomes" id="UP000248012">
    <property type="component" value="Unassembled WGS sequence"/>
</dbReference>
<sequence>MDRLLILADDLAQDVIEATEVLGDDTLIEHINKMLEASSSTMQEAYMSSVRARRAETRARAFLEARLRKAAAELEAQAKGGGDASL</sequence>
<dbReference type="EMBL" id="QFVT01000003">
    <property type="protein sequence ID" value="PYC48284.1"/>
    <property type="molecule type" value="Genomic_DNA"/>
</dbReference>
<organism evidence="1 2">
    <name type="scientific">Litorivita pollutaquae</name>
    <dbReference type="NCBI Taxonomy" id="2200892"/>
    <lineage>
        <taxon>Bacteria</taxon>
        <taxon>Pseudomonadati</taxon>
        <taxon>Pseudomonadota</taxon>
        <taxon>Alphaproteobacteria</taxon>
        <taxon>Rhodobacterales</taxon>
        <taxon>Paracoccaceae</taxon>
        <taxon>Litorivita</taxon>
    </lineage>
</organism>
<keyword evidence="2" id="KW-1185">Reference proteome</keyword>
<evidence type="ECO:0000313" key="1">
    <source>
        <dbReference type="EMBL" id="PYC48284.1"/>
    </source>
</evidence>
<proteinExistence type="predicted"/>
<accession>A0A2V4N0B8</accession>
<dbReference type="RefSeq" id="WP_110795018.1">
    <property type="nucleotide sequence ID" value="NZ_KZ826482.1"/>
</dbReference>
<name>A0A2V4N0B8_9RHOB</name>
<gene>
    <name evidence="1" type="ORF">DI396_04610</name>
</gene>
<dbReference type="AlphaFoldDB" id="A0A2V4N0B8"/>
<protein>
    <submittedName>
        <fullName evidence="1">Uncharacterized protein</fullName>
    </submittedName>
</protein>
<comment type="caution">
    <text evidence="1">The sequence shown here is derived from an EMBL/GenBank/DDBJ whole genome shotgun (WGS) entry which is preliminary data.</text>
</comment>